<proteinExistence type="predicted"/>
<sequence>MLSHSNFMRFYANIALSKPKTATQQRQQKPESDATACP</sequence>
<organism evidence="2 3">
    <name type="scientific">Nostoc sphaeroides CCNUC1</name>
    <dbReference type="NCBI Taxonomy" id="2653204"/>
    <lineage>
        <taxon>Bacteria</taxon>
        <taxon>Bacillati</taxon>
        <taxon>Cyanobacteriota</taxon>
        <taxon>Cyanophyceae</taxon>
        <taxon>Nostocales</taxon>
        <taxon>Nostocaceae</taxon>
        <taxon>Nostoc</taxon>
    </lineage>
</organism>
<reference evidence="2 3" key="1">
    <citation type="submission" date="2019-10" db="EMBL/GenBank/DDBJ databases">
        <title>Genomic and transcriptomic insights into the perfect genentic adaptation of a filamentous nitrogen-fixing cyanobacterium to rice fields.</title>
        <authorList>
            <person name="Chen Z."/>
        </authorList>
    </citation>
    <scope>NUCLEOTIDE SEQUENCE [LARGE SCALE GENOMIC DNA]</scope>
    <source>
        <strain evidence="2">CCNUC1</strain>
    </source>
</reference>
<protein>
    <submittedName>
        <fullName evidence="2">Uncharacterized protein</fullName>
    </submittedName>
</protein>
<keyword evidence="3" id="KW-1185">Reference proteome</keyword>
<gene>
    <name evidence="2" type="ORF">GXM_10111</name>
</gene>
<name>A0A5P8WJ14_9NOSO</name>
<dbReference type="KEGG" id="nsh:GXM_10111"/>
<evidence type="ECO:0000256" key="1">
    <source>
        <dbReference type="SAM" id="MobiDB-lite"/>
    </source>
</evidence>
<accession>A0A5P8WJ14</accession>
<feature type="region of interest" description="Disordered" evidence="1">
    <location>
        <begin position="17"/>
        <end position="38"/>
    </location>
</feature>
<dbReference type="AlphaFoldDB" id="A0A5P8WJ14"/>
<evidence type="ECO:0000313" key="3">
    <source>
        <dbReference type="Proteomes" id="UP000326678"/>
    </source>
</evidence>
<dbReference type="EMBL" id="CP045231">
    <property type="protein sequence ID" value="QFS52847.1"/>
    <property type="molecule type" value="Genomic_DNA"/>
</dbReference>
<dbReference type="Proteomes" id="UP000326678">
    <property type="component" value="Chromosome pGXM04"/>
</dbReference>
<evidence type="ECO:0000313" key="2">
    <source>
        <dbReference type="EMBL" id="QFS52847.1"/>
    </source>
</evidence>